<evidence type="ECO:0000313" key="10">
    <source>
        <dbReference type="Proteomes" id="UP000018208"/>
    </source>
</evidence>
<dbReference type="PANTHER" id="PTHR20899">
    <property type="entry name" value="PIERCE HOMOLOG"/>
    <property type="match status" value="1"/>
</dbReference>
<keyword evidence="4" id="KW-0206">Cytoskeleton</keyword>
<accession>V6LH16</accession>
<evidence type="ECO:0000256" key="5">
    <source>
        <dbReference type="ARBA" id="ARBA00023273"/>
    </source>
</evidence>
<dbReference type="GO" id="GO:0035082">
    <property type="term" value="P:axoneme assembly"/>
    <property type="evidence" value="ECO:0007669"/>
    <property type="project" value="InterPro"/>
</dbReference>
<feature type="region of interest" description="Disordered" evidence="7">
    <location>
        <begin position="1"/>
        <end position="21"/>
    </location>
</feature>
<gene>
    <name evidence="8" type="ORF">SS50377_16645</name>
    <name evidence="9" type="ORF">SS50377_20930</name>
</gene>
<organism evidence="8">
    <name type="scientific">Spironucleus salmonicida</name>
    <dbReference type="NCBI Taxonomy" id="348837"/>
    <lineage>
        <taxon>Eukaryota</taxon>
        <taxon>Metamonada</taxon>
        <taxon>Diplomonadida</taxon>
        <taxon>Hexamitidae</taxon>
        <taxon>Hexamitinae</taxon>
        <taxon>Spironucleus</taxon>
    </lineage>
</organism>
<dbReference type="OrthoDB" id="10249721at2759"/>
<keyword evidence="3" id="KW-0963">Cytoplasm</keyword>
<proteinExistence type="inferred from homology"/>
<dbReference type="PANTHER" id="PTHR20899:SF1">
    <property type="entry name" value="PIERCER OF MICROTUBULE WALL 1 PROTEIN"/>
    <property type="match status" value="1"/>
</dbReference>
<reference evidence="8 9" key="1">
    <citation type="journal article" date="2014" name="PLoS Genet.">
        <title>The Genome of Spironucleus salmonicida Highlights a Fish Pathogen Adapted to Fluctuating Environments.</title>
        <authorList>
            <person name="Xu F."/>
            <person name="Jerlstrom-Hultqvist J."/>
            <person name="Einarsson E."/>
            <person name="Astvaldsson A."/>
            <person name="Svard S.G."/>
            <person name="Andersson J.O."/>
        </authorList>
    </citation>
    <scope>NUCLEOTIDE SEQUENCE</scope>
    <source>
        <strain evidence="9">ATCC 50377</strain>
    </source>
</reference>
<evidence type="ECO:0000313" key="8">
    <source>
        <dbReference type="EMBL" id="EST43603.1"/>
    </source>
</evidence>
<sequence length="127" mass="14903">MTDSYIPSSSRDKTQRSREEVAEMAKTVYAKLQRGDIPEVFKKPEEFNLKGQDRDLDNIDPQKLLYRTSNSEYGSFAPSILEMPMFHKGKTENLVKQQNYVVYRSSRMNCELDKNRYINPTATIRRK</sequence>
<reference evidence="9" key="2">
    <citation type="submission" date="2020-12" db="EMBL/GenBank/DDBJ databases">
        <title>New Spironucleus salmonicida genome in near-complete chromosomes.</title>
        <authorList>
            <person name="Xu F."/>
            <person name="Kurt Z."/>
            <person name="Jimenez-Gonzalez A."/>
            <person name="Astvaldsson A."/>
            <person name="Andersson J.O."/>
            <person name="Svard S.G."/>
        </authorList>
    </citation>
    <scope>NUCLEOTIDE SEQUENCE</scope>
    <source>
        <strain evidence="9">ATCC 50377</strain>
    </source>
</reference>
<dbReference type="InterPro" id="IPR026507">
    <property type="entry name" value="PIRC1/2"/>
</dbReference>
<comment type="similarity">
    <text evidence="6">Belongs to the PIERCE1 family.</text>
</comment>
<dbReference type="EMBL" id="AUWU02000001">
    <property type="protein sequence ID" value="KAH0577576.1"/>
    <property type="molecule type" value="Genomic_DNA"/>
</dbReference>
<evidence type="ECO:0000256" key="3">
    <source>
        <dbReference type="ARBA" id="ARBA00022490"/>
    </source>
</evidence>
<protein>
    <submittedName>
        <fullName evidence="8">Uncharacterized protein</fullName>
    </submittedName>
</protein>
<comment type="subcellular location">
    <subcellularLocation>
        <location evidence="1">Cell projection</location>
        <location evidence="1">Cilium</location>
    </subcellularLocation>
    <subcellularLocation>
        <location evidence="2">Cytoplasm</location>
        <location evidence="2">Cytoskeleton</location>
    </subcellularLocation>
</comment>
<dbReference type="AlphaFoldDB" id="V6LH16"/>
<evidence type="ECO:0000256" key="4">
    <source>
        <dbReference type="ARBA" id="ARBA00023212"/>
    </source>
</evidence>
<evidence type="ECO:0000256" key="2">
    <source>
        <dbReference type="ARBA" id="ARBA00004245"/>
    </source>
</evidence>
<evidence type="ECO:0000256" key="7">
    <source>
        <dbReference type="SAM" id="MobiDB-lite"/>
    </source>
</evidence>
<dbReference type="Proteomes" id="UP000018208">
    <property type="component" value="Unassembled WGS sequence"/>
</dbReference>
<name>V6LH16_9EUKA</name>
<dbReference type="EMBL" id="KI546135">
    <property type="protein sequence ID" value="EST43603.1"/>
    <property type="molecule type" value="Genomic_DNA"/>
</dbReference>
<evidence type="ECO:0000256" key="1">
    <source>
        <dbReference type="ARBA" id="ARBA00004138"/>
    </source>
</evidence>
<dbReference type="Pfam" id="PF14892">
    <property type="entry name" value="PIRC1_2"/>
    <property type="match status" value="1"/>
</dbReference>
<feature type="compositionally biased region" description="Basic and acidic residues" evidence="7">
    <location>
        <begin position="10"/>
        <end position="21"/>
    </location>
</feature>
<evidence type="ECO:0000313" key="9">
    <source>
        <dbReference type="EMBL" id="KAH0577576.1"/>
    </source>
</evidence>
<dbReference type="GO" id="GO:0005879">
    <property type="term" value="C:axonemal microtubule"/>
    <property type="evidence" value="ECO:0007669"/>
    <property type="project" value="InterPro"/>
</dbReference>
<evidence type="ECO:0000256" key="6">
    <source>
        <dbReference type="ARBA" id="ARBA00038014"/>
    </source>
</evidence>
<dbReference type="VEuPathDB" id="GiardiaDB:SS50377_20930"/>
<keyword evidence="5" id="KW-0966">Cell projection</keyword>
<keyword evidence="10" id="KW-1185">Reference proteome</keyword>